<reference evidence="1 2" key="1">
    <citation type="submission" date="2013-11" db="EMBL/GenBank/DDBJ databases">
        <title>The Genome Sequence of Phytophthora parasitica P10297.</title>
        <authorList>
            <consortium name="The Broad Institute Genomics Platform"/>
            <person name="Russ C."/>
            <person name="Tyler B."/>
            <person name="Panabieres F."/>
            <person name="Shan W."/>
            <person name="Tripathy S."/>
            <person name="Grunwald N."/>
            <person name="Machado M."/>
            <person name="Johnson C.S."/>
            <person name="Walker B."/>
            <person name="Young S.K."/>
            <person name="Zeng Q."/>
            <person name="Gargeya S."/>
            <person name="Fitzgerald M."/>
            <person name="Haas B."/>
            <person name="Abouelleil A."/>
            <person name="Allen A.W."/>
            <person name="Alvarado L."/>
            <person name="Arachchi H.M."/>
            <person name="Berlin A.M."/>
            <person name="Chapman S.B."/>
            <person name="Gainer-Dewar J."/>
            <person name="Goldberg J."/>
            <person name="Griggs A."/>
            <person name="Gujja S."/>
            <person name="Hansen M."/>
            <person name="Howarth C."/>
            <person name="Imamovic A."/>
            <person name="Ireland A."/>
            <person name="Larimer J."/>
            <person name="McCowan C."/>
            <person name="Murphy C."/>
            <person name="Pearson M."/>
            <person name="Poon T.W."/>
            <person name="Priest M."/>
            <person name="Roberts A."/>
            <person name="Saif S."/>
            <person name="Shea T."/>
            <person name="Sisk P."/>
            <person name="Sykes S."/>
            <person name="Wortman J."/>
            <person name="Nusbaum C."/>
            <person name="Birren B."/>
        </authorList>
    </citation>
    <scope>NUCLEOTIDE SEQUENCE [LARGE SCALE GENOMIC DNA]</scope>
    <source>
        <strain evidence="1 2">P10297</strain>
    </source>
</reference>
<dbReference type="Proteomes" id="UP000018948">
    <property type="component" value="Unassembled WGS sequence"/>
</dbReference>
<dbReference type="OrthoDB" id="129484at2759"/>
<evidence type="ECO:0000313" key="2">
    <source>
        <dbReference type="Proteomes" id="UP000018948"/>
    </source>
</evidence>
<gene>
    <name evidence="1" type="ORF">F442_10644</name>
</gene>
<organism evidence="1 2">
    <name type="scientific">Phytophthora nicotianae P10297</name>
    <dbReference type="NCBI Taxonomy" id="1317064"/>
    <lineage>
        <taxon>Eukaryota</taxon>
        <taxon>Sar</taxon>
        <taxon>Stramenopiles</taxon>
        <taxon>Oomycota</taxon>
        <taxon>Peronosporomycetes</taxon>
        <taxon>Peronosporales</taxon>
        <taxon>Peronosporaceae</taxon>
        <taxon>Phytophthora</taxon>
    </lineage>
</organism>
<accession>W2Z628</accession>
<proteinExistence type="predicted"/>
<dbReference type="EMBL" id="ANIY01002211">
    <property type="protein sequence ID" value="ETP42421.1"/>
    <property type="molecule type" value="Genomic_DNA"/>
</dbReference>
<protein>
    <submittedName>
        <fullName evidence="1">Uncharacterized protein</fullName>
    </submittedName>
</protein>
<dbReference type="AlphaFoldDB" id="W2Z628"/>
<evidence type="ECO:0000313" key="1">
    <source>
        <dbReference type="EMBL" id="ETP42421.1"/>
    </source>
</evidence>
<name>W2Z628_PHYNI</name>
<sequence length="273" mass="31204">MRVHKAVWHFAATGGNDYTRRYAINRLERDDTMQIERDSKFLRGWGGMRLRSAWHKLGDTECKRRMLETSDDTFPKARTKSLMNENGVRESENWCPPQDHLAPVIHVSDDIANELNPNNLELLKNRTVRMAIARSSYYDVLASDHMLRIHDSYNGGSLVGVMQATLESIKYAIVLAKVKYNPRTSEEAFDAVSRRVSCVFFFQEVPAFEPDSDYDQPEPSFAETQIRKVKNNYDEAKSILNDLFETLGVNLPKAVEIGTPGSKFFGTCNSVIW</sequence>
<comment type="caution">
    <text evidence="1">The sequence shown here is derived from an EMBL/GenBank/DDBJ whole genome shotgun (WGS) entry which is preliminary data.</text>
</comment>